<dbReference type="Gene3D" id="1.20.58.390">
    <property type="entry name" value="Neurotransmitter-gated ion-channel transmembrane domain"/>
    <property type="match status" value="1"/>
</dbReference>
<protein>
    <submittedName>
        <fullName evidence="2">Uncharacterized protein</fullName>
    </submittedName>
</protein>
<keyword evidence="3" id="KW-1185">Reference proteome</keyword>
<evidence type="ECO:0000313" key="2">
    <source>
        <dbReference type="EMBL" id="ETO12758.1"/>
    </source>
</evidence>
<accession>X6MFG1</accession>
<keyword evidence="1" id="KW-0472">Membrane</keyword>
<sequence length="191" mass="22609">MVDCLFLSLNTQTSIYSGIGKSTKLLCETLQLVYEKLPKIQYITFMEQYTFCCFLFLFSVTAWSCIAGAFSSIGQYDNTAFLSFLSFFVFFQGFSIVRAYFSRRWEREKLTKSGDELKKYIEKRLCCKLWCLRRDQKKILFTQWDRKDFFGEKKEKQTEAIIRGESIPEDLIANEPNRLLCCKNCFCHRFV</sequence>
<dbReference type="Proteomes" id="UP000023152">
    <property type="component" value="Unassembled WGS sequence"/>
</dbReference>
<keyword evidence="1" id="KW-0812">Transmembrane</keyword>
<gene>
    <name evidence="2" type="ORF">RFI_24617</name>
</gene>
<organism evidence="2 3">
    <name type="scientific">Reticulomyxa filosa</name>
    <dbReference type="NCBI Taxonomy" id="46433"/>
    <lineage>
        <taxon>Eukaryota</taxon>
        <taxon>Sar</taxon>
        <taxon>Rhizaria</taxon>
        <taxon>Retaria</taxon>
        <taxon>Foraminifera</taxon>
        <taxon>Monothalamids</taxon>
        <taxon>Reticulomyxidae</taxon>
        <taxon>Reticulomyxa</taxon>
    </lineage>
</organism>
<evidence type="ECO:0000313" key="3">
    <source>
        <dbReference type="Proteomes" id="UP000023152"/>
    </source>
</evidence>
<evidence type="ECO:0000256" key="1">
    <source>
        <dbReference type="SAM" id="Phobius"/>
    </source>
</evidence>
<dbReference type="EMBL" id="ASPP01021105">
    <property type="protein sequence ID" value="ETO12758.1"/>
    <property type="molecule type" value="Genomic_DNA"/>
</dbReference>
<dbReference type="AlphaFoldDB" id="X6MFG1"/>
<feature type="transmembrane region" description="Helical" evidence="1">
    <location>
        <begin position="49"/>
        <end position="73"/>
    </location>
</feature>
<feature type="transmembrane region" description="Helical" evidence="1">
    <location>
        <begin position="79"/>
        <end position="101"/>
    </location>
</feature>
<comment type="caution">
    <text evidence="2">The sequence shown here is derived from an EMBL/GenBank/DDBJ whole genome shotgun (WGS) entry which is preliminary data.</text>
</comment>
<dbReference type="InterPro" id="IPR038050">
    <property type="entry name" value="Neuro_actylchol_rec"/>
</dbReference>
<keyword evidence="1" id="KW-1133">Transmembrane helix</keyword>
<name>X6MFG1_RETFI</name>
<reference evidence="2 3" key="1">
    <citation type="journal article" date="2013" name="Curr. Biol.">
        <title>The Genome of the Foraminiferan Reticulomyxa filosa.</title>
        <authorList>
            <person name="Glockner G."/>
            <person name="Hulsmann N."/>
            <person name="Schleicher M."/>
            <person name="Noegel A.A."/>
            <person name="Eichinger L."/>
            <person name="Gallinger C."/>
            <person name="Pawlowski J."/>
            <person name="Sierra R."/>
            <person name="Euteneuer U."/>
            <person name="Pillet L."/>
            <person name="Moustafa A."/>
            <person name="Platzer M."/>
            <person name="Groth M."/>
            <person name="Szafranski K."/>
            <person name="Schliwa M."/>
        </authorList>
    </citation>
    <scope>NUCLEOTIDE SEQUENCE [LARGE SCALE GENOMIC DNA]</scope>
</reference>
<proteinExistence type="predicted"/>